<reference evidence="2 3" key="1">
    <citation type="submission" date="2019-02" db="EMBL/GenBank/DDBJ databases">
        <title>Deep-cultivation of Planctomycetes and their phenomic and genomic characterization uncovers novel biology.</title>
        <authorList>
            <person name="Wiegand S."/>
            <person name="Jogler M."/>
            <person name="Boedeker C."/>
            <person name="Pinto D."/>
            <person name="Vollmers J."/>
            <person name="Rivas-Marin E."/>
            <person name="Kohn T."/>
            <person name="Peeters S.H."/>
            <person name="Heuer A."/>
            <person name="Rast P."/>
            <person name="Oberbeckmann S."/>
            <person name="Bunk B."/>
            <person name="Jeske O."/>
            <person name="Meyerdierks A."/>
            <person name="Storesund J.E."/>
            <person name="Kallscheuer N."/>
            <person name="Luecker S."/>
            <person name="Lage O.M."/>
            <person name="Pohl T."/>
            <person name="Merkel B.J."/>
            <person name="Hornburger P."/>
            <person name="Mueller R.-W."/>
            <person name="Bruemmer F."/>
            <person name="Labrenz M."/>
            <person name="Spormann A.M."/>
            <person name="Op Den Camp H."/>
            <person name="Overmann J."/>
            <person name="Amann R."/>
            <person name="Jetten M.S.M."/>
            <person name="Mascher T."/>
            <person name="Medema M.H."/>
            <person name="Devos D.P."/>
            <person name="Kaster A.-K."/>
            <person name="Ovreas L."/>
            <person name="Rohde M."/>
            <person name="Galperin M.Y."/>
            <person name="Jogler C."/>
        </authorList>
    </citation>
    <scope>NUCLEOTIDE SEQUENCE [LARGE SCALE GENOMIC DNA]</scope>
    <source>
        <strain evidence="2 3">Pla111</strain>
    </source>
</reference>
<protein>
    <submittedName>
        <fullName evidence="2">Uncharacterized protein</fullName>
    </submittedName>
</protein>
<accession>A0A5C5VXR1</accession>
<organism evidence="2 3">
    <name type="scientific">Botrimarina hoheduenensis</name>
    <dbReference type="NCBI Taxonomy" id="2528000"/>
    <lineage>
        <taxon>Bacteria</taxon>
        <taxon>Pseudomonadati</taxon>
        <taxon>Planctomycetota</taxon>
        <taxon>Planctomycetia</taxon>
        <taxon>Pirellulales</taxon>
        <taxon>Lacipirellulaceae</taxon>
        <taxon>Botrimarina</taxon>
    </lineage>
</organism>
<evidence type="ECO:0000313" key="3">
    <source>
        <dbReference type="Proteomes" id="UP000318995"/>
    </source>
</evidence>
<dbReference type="RefSeq" id="WP_146574177.1">
    <property type="nucleotide sequence ID" value="NZ_SJPH01000004.1"/>
</dbReference>
<gene>
    <name evidence="2" type="ORF">Pla111_21740</name>
</gene>
<comment type="caution">
    <text evidence="2">The sequence shown here is derived from an EMBL/GenBank/DDBJ whole genome shotgun (WGS) entry which is preliminary data.</text>
</comment>
<evidence type="ECO:0000313" key="2">
    <source>
        <dbReference type="EMBL" id="TWT43224.1"/>
    </source>
</evidence>
<dbReference type="EMBL" id="SJPH01000004">
    <property type="protein sequence ID" value="TWT43224.1"/>
    <property type="molecule type" value="Genomic_DNA"/>
</dbReference>
<dbReference type="AlphaFoldDB" id="A0A5C5VXR1"/>
<sequence>MRTPPEEPARHTIRLRSAWREDGTGRQLRIFHRPSGLGSAERVFLVWDGPAAAALLNDEPLNDGPHKDGPLSRVPPAASSHSYEVTGRLLTTNRIVLTGAAPEVLQTVRLEILAS</sequence>
<name>A0A5C5VXR1_9BACT</name>
<evidence type="ECO:0000256" key="1">
    <source>
        <dbReference type="SAM" id="MobiDB-lite"/>
    </source>
</evidence>
<proteinExistence type="predicted"/>
<feature type="region of interest" description="Disordered" evidence="1">
    <location>
        <begin position="58"/>
        <end position="79"/>
    </location>
</feature>
<dbReference type="OrthoDB" id="285989at2"/>
<dbReference type="Proteomes" id="UP000318995">
    <property type="component" value="Unassembled WGS sequence"/>
</dbReference>
<keyword evidence="3" id="KW-1185">Reference proteome</keyword>